<dbReference type="InParanoid" id="A0A7G1G7I5"/>
<dbReference type="Proteomes" id="UP000516361">
    <property type="component" value="Chromosome"/>
</dbReference>
<protein>
    <submittedName>
        <fullName evidence="1">Peptidase</fullName>
    </submittedName>
</protein>
<dbReference type="PANTHER" id="PTHR10443">
    <property type="entry name" value="MICROSOMAL DIPEPTIDASE"/>
    <property type="match status" value="1"/>
</dbReference>
<dbReference type="SUPFAM" id="SSF51556">
    <property type="entry name" value="Metallo-dependent hydrolases"/>
    <property type="match status" value="1"/>
</dbReference>
<dbReference type="PANTHER" id="PTHR10443:SF12">
    <property type="entry name" value="DIPEPTIDASE"/>
    <property type="match status" value="1"/>
</dbReference>
<dbReference type="AlphaFoldDB" id="A0A7G1G7I5"/>
<dbReference type="EMBL" id="AP018712">
    <property type="protein sequence ID" value="BBE29982.1"/>
    <property type="molecule type" value="Genomic_DNA"/>
</dbReference>
<reference evidence="1 2" key="1">
    <citation type="submission" date="2018-06" db="EMBL/GenBank/DDBJ databases">
        <title>Genome sequencing of Oceanotoga sp. sy52.</title>
        <authorList>
            <person name="Mori K."/>
        </authorList>
    </citation>
    <scope>NUCLEOTIDE SEQUENCE [LARGE SCALE GENOMIC DNA]</scope>
    <source>
        <strain evidence="2">sy52</strain>
    </source>
</reference>
<dbReference type="InterPro" id="IPR032466">
    <property type="entry name" value="Metal_Hydrolase"/>
</dbReference>
<dbReference type="KEGG" id="ocy:OSSY52_01230"/>
<sequence length="334" mass="38112">MNIKNKVKEIQKNSIIIDAHFDLLMDVLRKRENGRINIIESDYLKKFKKGGINIIVSSIFIDNKFLPEQGLKRALLQISALYQEIKESNNKVILCKNYDDIMNTIKKDKIGILLSFEGVEPIGNDLNLLDIFYELGVRMAGITWSRRNYAADGCHFDKKVEGKKGGLTDFGVELIKKMEKMNMIIDVSHINDQGFWDIINFSKTPIIASHSNVRTLSSSMRNLTDEQIKAIAERDGVIGMNGNSIFISNSNPSIDTFIDHVDYIVNLVGIEHVGIGFDFCDMFRNENSKTFDVIKGHEDIGKFIEKLLEHGYNDKEIKLILGNNFLRVYKNILN</sequence>
<name>A0A7G1G7I5_9BACT</name>
<dbReference type="RefSeq" id="WP_190615122.1">
    <property type="nucleotide sequence ID" value="NZ_AP018712.1"/>
</dbReference>
<dbReference type="CDD" id="cd01301">
    <property type="entry name" value="rDP_like"/>
    <property type="match status" value="1"/>
</dbReference>
<dbReference type="GO" id="GO:0070573">
    <property type="term" value="F:metallodipeptidase activity"/>
    <property type="evidence" value="ECO:0007669"/>
    <property type="project" value="InterPro"/>
</dbReference>
<evidence type="ECO:0000313" key="1">
    <source>
        <dbReference type="EMBL" id="BBE29982.1"/>
    </source>
</evidence>
<dbReference type="Gene3D" id="3.20.20.140">
    <property type="entry name" value="Metal-dependent hydrolases"/>
    <property type="match status" value="1"/>
</dbReference>
<proteinExistence type="predicted"/>
<organism evidence="1 2">
    <name type="scientific">Tepiditoga spiralis</name>
    <dbReference type="NCBI Taxonomy" id="2108365"/>
    <lineage>
        <taxon>Bacteria</taxon>
        <taxon>Thermotogati</taxon>
        <taxon>Thermotogota</taxon>
        <taxon>Thermotogae</taxon>
        <taxon>Petrotogales</taxon>
        <taxon>Petrotogaceae</taxon>
        <taxon>Tepiditoga</taxon>
    </lineage>
</organism>
<evidence type="ECO:0000313" key="2">
    <source>
        <dbReference type="Proteomes" id="UP000516361"/>
    </source>
</evidence>
<dbReference type="InterPro" id="IPR008257">
    <property type="entry name" value="Pept_M19"/>
</dbReference>
<keyword evidence="2" id="KW-1185">Reference proteome</keyword>
<dbReference type="PROSITE" id="PS51365">
    <property type="entry name" value="RENAL_DIPEPTIDASE_2"/>
    <property type="match status" value="1"/>
</dbReference>
<dbReference type="GO" id="GO:0006508">
    <property type="term" value="P:proteolysis"/>
    <property type="evidence" value="ECO:0007669"/>
    <property type="project" value="InterPro"/>
</dbReference>
<accession>A0A7G1G7I5</accession>
<gene>
    <name evidence="1" type="ORF">OSSY52_01230</name>
</gene>
<dbReference type="Pfam" id="PF01244">
    <property type="entry name" value="Peptidase_M19"/>
    <property type="match status" value="1"/>
</dbReference>